<feature type="compositionally biased region" description="Polar residues" evidence="1">
    <location>
        <begin position="419"/>
        <end position="433"/>
    </location>
</feature>
<dbReference type="PaxDb" id="121845-A0A1S4ESQ3"/>
<feature type="compositionally biased region" description="Polar residues" evidence="1">
    <location>
        <begin position="297"/>
        <end position="309"/>
    </location>
</feature>
<feature type="compositionally biased region" description="Basic and acidic residues" evidence="1">
    <location>
        <begin position="310"/>
        <end position="321"/>
    </location>
</feature>
<feature type="compositionally biased region" description="Polar residues" evidence="1">
    <location>
        <begin position="464"/>
        <end position="475"/>
    </location>
</feature>
<evidence type="ECO:0000256" key="2">
    <source>
        <dbReference type="SAM" id="SignalP"/>
    </source>
</evidence>
<feature type="compositionally biased region" description="Polar residues" evidence="1">
    <location>
        <begin position="441"/>
        <end position="452"/>
    </location>
</feature>
<feature type="chain" id="PRO_5010201096" evidence="2">
    <location>
        <begin position="23"/>
        <end position="475"/>
    </location>
</feature>
<dbReference type="RefSeq" id="XP_017305211.1">
    <property type="nucleotide sequence ID" value="XM_017449722.1"/>
</dbReference>
<dbReference type="GeneID" id="103524753"/>
<feature type="compositionally biased region" description="Polar residues" evidence="1">
    <location>
        <begin position="340"/>
        <end position="370"/>
    </location>
</feature>
<feature type="region of interest" description="Disordered" evidence="1">
    <location>
        <begin position="417"/>
        <end position="475"/>
    </location>
</feature>
<feature type="region of interest" description="Disordered" evidence="1">
    <location>
        <begin position="291"/>
        <end position="372"/>
    </location>
</feature>
<evidence type="ECO:0000313" key="3">
    <source>
        <dbReference type="Proteomes" id="UP000079169"/>
    </source>
</evidence>
<keyword evidence="3" id="KW-1185">Reference proteome</keyword>
<feature type="signal peptide" evidence="2">
    <location>
        <begin position="1"/>
        <end position="22"/>
    </location>
</feature>
<dbReference type="KEGG" id="dci:103524753"/>
<gene>
    <name evidence="4" type="primary">LOC103524753</name>
</gene>
<reference evidence="4" key="1">
    <citation type="submission" date="2025-08" db="UniProtKB">
        <authorList>
            <consortium name="RefSeq"/>
        </authorList>
    </citation>
    <scope>IDENTIFICATION</scope>
</reference>
<accession>A0A1S4ESQ3</accession>
<feature type="compositionally biased region" description="Basic and acidic residues" evidence="1">
    <location>
        <begin position="453"/>
        <end position="463"/>
    </location>
</feature>
<name>A0A1S4ESQ3_DIACI</name>
<organism evidence="3 4">
    <name type="scientific">Diaphorina citri</name>
    <name type="common">Asian citrus psyllid</name>
    <dbReference type="NCBI Taxonomy" id="121845"/>
    <lineage>
        <taxon>Eukaryota</taxon>
        <taxon>Metazoa</taxon>
        <taxon>Ecdysozoa</taxon>
        <taxon>Arthropoda</taxon>
        <taxon>Hexapoda</taxon>
        <taxon>Insecta</taxon>
        <taxon>Pterygota</taxon>
        <taxon>Neoptera</taxon>
        <taxon>Paraneoptera</taxon>
        <taxon>Hemiptera</taxon>
        <taxon>Sternorrhyncha</taxon>
        <taxon>Psylloidea</taxon>
        <taxon>Psyllidae</taxon>
        <taxon>Diaphorininae</taxon>
        <taxon>Diaphorina</taxon>
    </lineage>
</organism>
<sequence length="475" mass="53134">MRLILGGCFVFMLNFVIIHVQAENELELNLGPLIKTFNKASTIGEPINLPYAKEDLEKAGNQESLEKYPVKINSADLKEDNNLDSNTEQSTDIPADESVKNQLSNTLMKDPEAIINSRQDTENGVPTQINDDIKEEIIKQYLLKEIHNPVIPTDDIKHDEKQKVLRHLLSNVLSNAEDVNQMPTKVEDMDKIKKTQESDIENPDEVNSNQFISKDMKNVESVTKQNNMLDESVKVSDILNNSEKDNNDLIKASMKKMNGEAKDNIRYLLDVNLKPELPELVKKFQTLGSDSGKLLNQEHSTQSDQTENNHPSEDNRKENDTKILAGNDTTPVENNKEDVPSTSDTIPTVESSTAVGDTTDTPNSETSQGMTLPPWRITRKMFLVPAIPYQLLSLQPRLEIPLIPLIVKQNRRPIRQVTPAETSGVENGDSTTESPKDIDNPSLQVGSGFDSNGNKEDDRKIVDQRSQTGPSSDLE</sequence>
<keyword evidence="2" id="KW-0732">Signal</keyword>
<protein>
    <submittedName>
        <fullName evidence="4">Origin recognition complex subunit 1-like</fullName>
    </submittedName>
</protein>
<dbReference type="AlphaFoldDB" id="A0A1S4ESQ3"/>
<dbReference type="Proteomes" id="UP000079169">
    <property type="component" value="Unplaced"/>
</dbReference>
<evidence type="ECO:0000256" key="1">
    <source>
        <dbReference type="SAM" id="MobiDB-lite"/>
    </source>
</evidence>
<proteinExistence type="predicted"/>
<evidence type="ECO:0000313" key="4">
    <source>
        <dbReference type="RefSeq" id="XP_017305211.1"/>
    </source>
</evidence>